<feature type="compositionally biased region" description="Low complexity" evidence="11">
    <location>
        <begin position="1"/>
        <end position="11"/>
    </location>
</feature>
<comment type="subcellular location">
    <subcellularLocation>
        <location evidence="1">Nucleus</location>
    </subcellularLocation>
</comment>
<dbReference type="Pfam" id="PF01424">
    <property type="entry name" value="R3H"/>
    <property type="match status" value="1"/>
</dbReference>
<feature type="domain" description="PHD-type" evidence="12">
    <location>
        <begin position="245"/>
        <end position="299"/>
    </location>
</feature>
<dbReference type="EMBL" id="JANBUW010000006">
    <property type="protein sequence ID" value="KAJ2852059.1"/>
    <property type="molecule type" value="Genomic_DNA"/>
</dbReference>
<accession>A0A9W8IFI7</accession>
<dbReference type="PANTHER" id="PTHR12360">
    <property type="entry name" value="NUCLEAR TRANSCRIPTION FACTOR, X-BOX BINDING 1 NFX1"/>
    <property type="match status" value="1"/>
</dbReference>
<comment type="similarity">
    <text evidence="2">Belongs to the NFX1 family.</text>
</comment>
<dbReference type="Proteomes" id="UP001139887">
    <property type="component" value="Unassembled WGS sequence"/>
</dbReference>
<evidence type="ECO:0000259" key="12">
    <source>
        <dbReference type="PROSITE" id="PS50016"/>
    </source>
</evidence>
<keyword evidence="3" id="KW-0479">Metal-binding</keyword>
<evidence type="ECO:0000256" key="7">
    <source>
        <dbReference type="ARBA" id="ARBA00023015"/>
    </source>
</evidence>
<keyword evidence="4" id="KW-0677">Repeat</keyword>
<dbReference type="SMART" id="SM00438">
    <property type="entry name" value="ZnF_NFX"/>
    <property type="match status" value="9"/>
</dbReference>
<name>A0A9W8IFI7_9FUNG</name>
<evidence type="ECO:0000259" key="13">
    <source>
        <dbReference type="PROSITE" id="PS50089"/>
    </source>
</evidence>
<proteinExistence type="inferred from homology"/>
<evidence type="ECO:0000256" key="3">
    <source>
        <dbReference type="ARBA" id="ARBA00022723"/>
    </source>
</evidence>
<keyword evidence="8" id="KW-0804">Transcription</keyword>
<keyword evidence="5 10" id="KW-0863">Zinc-finger</keyword>
<dbReference type="GO" id="GO:0000122">
    <property type="term" value="P:negative regulation of transcription by RNA polymerase II"/>
    <property type="evidence" value="ECO:0007669"/>
    <property type="project" value="TreeGrafter"/>
</dbReference>
<dbReference type="InterPro" id="IPR036867">
    <property type="entry name" value="R3H_dom_sf"/>
</dbReference>
<evidence type="ECO:0000256" key="8">
    <source>
        <dbReference type="ARBA" id="ARBA00023163"/>
    </source>
</evidence>
<feature type="compositionally biased region" description="Polar residues" evidence="11">
    <location>
        <begin position="57"/>
        <end position="68"/>
    </location>
</feature>
<feature type="region of interest" description="Disordered" evidence="11">
    <location>
        <begin position="138"/>
        <end position="219"/>
    </location>
</feature>
<evidence type="ECO:0000313" key="15">
    <source>
        <dbReference type="Proteomes" id="UP001139887"/>
    </source>
</evidence>
<dbReference type="InterPro" id="IPR019787">
    <property type="entry name" value="Znf_PHD-finger"/>
</dbReference>
<keyword evidence="15" id="KW-1185">Reference proteome</keyword>
<keyword evidence="7" id="KW-0805">Transcription regulation</keyword>
<dbReference type="GO" id="GO:0005634">
    <property type="term" value="C:nucleus"/>
    <property type="evidence" value="ECO:0007669"/>
    <property type="project" value="UniProtKB-SubCell"/>
</dbReference>
<feature type="compositionally biased region" description="Polar residues" evidence="11">
    <location>
        <begin position="138"/>
        <end position="148"/>
    </location>
</feature>
<dbReference type="PROSITE" id="PS50016">
    <property type="entry name" value="ZF_PHD_2"/>
    <property type="match status" value="1"/>
</dbReference>
<reference evidence="14" key="1">
    <citation type="submission" date="2022-07" db="EMBL/GenBank/DDBJ databases">
        <title>Phylogenomic reconstructions and comparative analyses of Kickxellomycotina fungi.</title>
        <authorList>
            <person name="Reynolds N.K."/>
            <person name="Stajich J.E."/>
            <person name="Barry K."/>
            <person name="Grigoriev I.V."/>
            <person name="Crous P."/>
            <person name="Smith M.E."/>
        </authorList>
    </citation>
    <scope>NUCLEOTIDE SEQUENCE</scope>
    <source>
        <strain evidence="14">NRRL 1566</strain>
    </source>
</reference>
<evidence type="ECO:0000313" key="14">
    <source>
        <dbReference type="EMBL" id="KAJ2852059.1"/>
    </source>
</evidence>
<dbReference type="GO" id="GO:0008270">
    <property type="term" value="F:zinc ion binding"/>
    <property type="evidence" value="ECO:0007669"/>
    <property type="project" value="UniProtKB-KW"/>
</dbReference>
<feature type="domain" description="RING-type" evidence="13">
    <location>
        <begin position="248"/>
        <end position="297"/>
    </location>
</feature>
<dbReference type="GO" id="GO:0000977">
    <property type="term" value="F:RNA polymerase II transcription regulatory region sequence-specific DNA binding"/>
    <property type="evidence" value="ECO:0007669"/>
    <property type="project" value="TreeGrafter"/>
</dbReference>
<dbReference type="SUPFAM" id="SSF82708">
    <property type="entry name" value="R3H domain"/>
    <property type="match status" value="1"/>
</dbReference>
<comment type="caution">
    <text evidence="14">The sequence shown here is derived from an EMBL/GenBank/DDBJ whole genome shotgun (WGS) entry which is preliminary data.</text>
</comment>
<keyword evidence="6" id="KW-0862">Zinc</keyword>
<feature type="compositionally biased region" description="Polar residues" evidence="11">
    <location>
        <begin position="208"/>
        <end position="219"/>
    </location>
</feature>
<evidence type="ECO:0000256" key="4">
    <source>
        <dbReference type="ARBA" id="ARBA00022737"/>
    </source>
</evidence>
<evidence type="ECO:0000256" key="2">
    <source>
        <dbReference type="ARBA" id="ARBA00007269"/>
    </source>
</evidence>
<dbReference type="InterPro" id="IPR001841">
    <property type="entry name" value="Znf_RING"/>
</dbReference>
<dbReference type="PROSITE" id="PS50089">
    <property type="entry name" value="ZF_RING_2"/>
    <property type="match status" value="1"/>
</dbReference>
<evidence type="ECO:0000256" key="9">
    <source>
        <dbReference type="ARBA" id="ARBA00023242"/>
    </source>
</evidence>
<evidence type="ECO:0000256" key="10">
    <source>
        <dbReference type="PROSITE-ProRule" id="PRU00175"/>
    </source>
</evidence>
<dbReference type="Pfam" id="PF01422">
    <property type="entry name" value="zf-NF-X1"/>
    <property type="match status" value="6"/>
</dbReference>
<feature type="compositionally biased region" description="Polar residues" evidence="11">
    <location>
        <begin position="25"/>
        <end position="44"/>
    </location>
</feature>
<feature type="region of interest" description="Disordered" evidence="11">
    <location>
        <begin position="1"/>
        <end position="122"/>
    </location>
</feature>
<dbReference type="PANTHER" id="PTHR12360:SF12">
    <property type="entry name" value="TRANSCRIPTIONAL REPRESSOR NF-X1"/>
    <property type="match status" value="1"/>
</dbReference>
<protein>
    <submittedName>
        <fullName evidence="14">FKBP12-associated protein</fullName>
    </submittedName>
</protein>
<sequence>MTLKSNSNSSNTLSVAGLNLEDPRNQTCPPESRQLHSGSSSISLQYAHDDSGHAVNTRPNSGRSQNSTRHGDVTGGNGGKPGRFPKGNRHGKAPSGKPKQISRSNSANETANSNTKPKGRPLQATAKEFVPRAKANLQTANNAIPKQQTKNKKNIQPESEHQSESRKQHHNANKPSRSQKNKAKARDGDYHGRKSGKSRGMVGGGRTFNGSLTNDNDVSDSNYDGATSYSQDLSTTLAKRLFNGSYECMICCDKVRPRHAIWHCDKCWAVFHIGCVKKWVKSCSSDSSDQWRCPGCQYGRAAEPAHYFCFCGAVRDPEPARGCTPHSCGQICGRNRGPHCVHPCPLLCHPGPCPPCTAMAPEQWCFCGRLSYQPRCGADYDPTTCIKSCGSICGDVLGCGRHKCEEPCHSGLCPPCPHKEEQQCYCGKHKRTVRCGAGNPQPTFVVQEVDGKQVSIEQTGHYDCGETCKQTLGCGIHKCERSCHPLPEPGVSHGECPWDPEIVSACHCGKKLASELGAARTKCTDPVPSCNQECQRQLPGCSHTCTEACHVGACPPCEVMVEKTCMCGATKHRIKCSQAQDNTQLLQCERLCSKMRACRRHQCSVRCCPSDHTDMNGTVVPSERIAPGVTDPHQCTLPCGRLLRCKNHLCEELCHRGSCPPCRNAEFEELSCPCGRTRLLPPIPCGTKLPRCHFPCQRTRECGHINLTSHECHPDSVSCPPCPVLVTTQCMCGGKEMKNIPCHRSHAASCGRICNKLLPCGGHRCQRSCHRSDEPCLRGQPCKQLCKKPRKGCGHPCKLFCHSPAMCDESKPCETMVNVSCGCGRMTAQQICGATAGNGHSTSNLACNEVCKIAERNRRLALALNIKDRADTPLAGLVKASYSDELLQFTRTHLSWVRDIESRAASFIGEKNCLTLNFAPMKPQFRAFLHALGPFYGCRSRSVDYEPLRSVCWDRTGQSTIPSISLSNAVQYTVVPQIVCSSRIHANDDSDGDDSASLDLNVNVKSIPRNSAVDRLRRKLDFLVISDLRHGLVEEELREAIDRYVPSKAYTICWMEEDRVEMYCKHSEAKNEYLQKWEAMLKSKLPLQGIAGMVKGMRAASDLPPYYHILECFVCC</sequence>
<dbReference type="InterPro" id="IPR034078">
    <property type="entry name" value="NFX1_fam"/>
</dbReference>
<dbReference type="GO" id="GO:0000981">
    <property type="term" value="F:DNA-binding transcription factor activity, RNA polymerase II-specific"/>
    <property type="evidence" value="ECO:0007669"/>
    <property type="project" value="TreeGrafter"/>
</dbReference>
<keyword evidence="9" id="KW-0539">Nucleus</keyword>
<evidence type="ECO:0000256" key="11">
    <source>
        <dbReference type="SAM" id="MobiDB-lite"/>
    </source>
</evidence>
<feature type="compositionally biased region" description="Low complexity" evidence="11">
    <location>
        <begin position="102"/>
        <end position="115"/>
    </location>
</feature>
<dbReference type="OrthoDB" id="6512771at2759"/>
<feature type="compositionally biased region" description="Basic residues" evidence="11">
    <location>
        <begin position="167"/>
        <end position="183"/>
    </location>
</feature>
<dbReference type="AlphaFoldDB" id="A0A9W8IFI7"/>
<evidence type="ECO:0000256" key="5">
    <source>
        <dbReference type="ARBA" id="ARBA00022771"/>
    </source>
</evidence>
<dbReference type="InterPro" id="IPR000967">
    <property type="entry name" value="Znf_NFX1"/>
</dbReference>
<dbReference type="CDD" id="cd06008">
    <property type="entry name" value="NF-X1-zinc-finger"/>
    <property type="match status" value="5"/>
</dbReference>
<dbReference type="InterPro" id="IPR001374">
    <property type="entry name" value="R3H_dom"/>
</dbReference>
<gene>
    <name evidence="14" type="primary">FAP1</name>
    <name evidence="14" type="ORF">IWW36_000638</name>
</gene>
<evidence type="ECO:0000256" key="1">
    <source>
        <dbReference type="ARBA" id="ARBA00004123"/>
    </source>
</evidence>
<organism evidence="14 15">
    <name type="scientific">Coemansia brasiliensis</name>
    <dbReference type="NCBI Taxonomy" id="2650707"/>
    <lineage>
        <taxon>Eukaryota</taxon>
        <taxon>Fungi</taxon>
        <taxon>Fungi incertae sedis</taxon>
        <taxon>Zoopagomycota</taxon>
        <taxon>Kickxellomycotina</taxon>
        <taxon>Kickxellomycetes</taxon>
        <taxon>Kickxellales</taxon>
        <taxon>Kickxellaceae</taxon>
        <taxon>Coemansia</taxon>
    </lineage>
</organism>
<evidence type="ECO:0000256" key="6">
    <source>
        <dbReference type="ARBA" id="ARBA00022833"/>
    </source>
</evidence>